<organism evidence="2 3">
    <name type="scientific">Zasmidium cellare ATCC 36951</name>
    <dbReference type="NCBI Taxonomy" id="1080233"/>
    <lineage>
        <taxon>Eukaryota</taxon>
        <taxon>Fungi</taxon>
        <taxon>Dikarya</taxon>
        <taxon>Ascomycota</taxon>
        <taxon>Pezizomycotina</taxon>
        <taxon>Dothideomycetes</taxon>
        <taxon>Dothideomycetidae</taxon>
        <taxon>Mycosphaerellales</taxon>
        <taxon>Mycosphaerellaceae</taxon>
        <taxon>Zasmidium</taxon>
    </lineage>
</organism>
<dbReference type="Proteomes" id="UP000799537">
    <property type="component" value="Unassembled WGS sequence"/>
</dbReference>
<accession>A0A6A6D008</accession>
<keyword evidence="3" id="KW-1185">Reference proteome</keyword>
<proteinExistence type="predicted"/>
<gene>
    <name evidence="2" type="ORF">M409DRAFT_50200</name>
</gene>
<evidence type="ECO:0000313" key="2">
    <source>
        <dbReference type="EMBL" id="KAF2172515.1"/>
    </source>
</evidence>
<dbReference type="GeneID" id="54564749"/>
<sequence>MIRFEVIFTALLLATRLTLVLGALPQCLSACSTISATPCTPDSLPALISCLNDHCSFNNTLSTYAVALSPKIEYSCQQSYVPGDDTPTTVLKMTGQGQCMTSPYDFRSFVTSAGNNPWASGVCRIFVYPEADCAGHPEDLALMLHSEGFSRRYVEQMCLLRPSNGNNDTTVPQTECNPAPVSLPSNSLSQSYSPLVISSVQPLDSPSTWILPSGMPISHPNSTSRVNATSRLISSSPTETAMAYLGGAVKESKDATIAAMFALIAAFILL</sequence>
<dbReference type="OrthoDB" id="3881393at2759"/>
<name>A0A6A6D008_ZASCE</name>
<dbReference type="EMBL" id="ML993581">
    <property type="protein sequence ID" value="KAF2172515.1"/>
    <property type="molecule type" value="Genomic_DNA"/>
</dbReference>
<reference evidence="2" key="1">
    <citation type="journal article" date="2020" name="Stud. Mycol.">
        <title>101 Dothideomycetes genomes: a test case for predicting lifestyles and emergence of pathogens.</title>
        <authorList>
            <person name="Haridas S."/>
            <person name="Albert R."/>
            <person name="Binder M."/>
            <person name="Bloem J."/>
            <person name="Labutti K."/>
            <person name="Salamov A."/>
            <person name="Andreopoulos B."/>
            <person name="Baker S."/>
            <person name="Barry K."/>
            <person name="Bills G."/>
            <person name="Bluhm B."/>
            <person name="Cannon C."/>
            <person name="Castanera R."/>
            <person name="Culley D."/>
            <person name="Daum C."/>
            <person name="Ezra D."/>
            <person name="Gonzalez J."/>
            <person name="Henrissat B."/>
            <person name="Kuo A."/>
            <person name="Liang C."/>
            <person name="Lipzen A."/>
            <person name="Lutzoni F."/>
            <person name="Magnuson J."/>
            <person name="Mondo S."/>
            <person name="Nolan M."/>
            <person name="Ohm R."/>
            <person name="Pangilinan J."/>
            <person name="Park H.-J."/>
            <person name="Ramirez L."/>
            <person name="Alfaro M."/>
            <person name="Sun H."/>
            <person name="Tritt A."/>
            <person name="Yoshinaga Y."/>
            <person name="Zwiers L.-H."/>
            <person name="Turgeon B."/>
            <person name="Goodwin S."/>
            <person name="Spatafora J."/>
            <person name="Crous P."/>
            <person name="Grigoriev I."/>
        </authorList>
    </citation>
    <scope>NUCLEOTIDE SEQUENCE</scope>
    <source>
        <strain evidence="2">ATCC 36951</strain>
    </source>
</reference>
<dbReference type="AlphaFoldDB" id="A0A6A6D008"/>
<evidence type="ECO:0000256" key="1">
    <source>
        <dbReference type="SAM" id="SignalP"/>
    </source>
</evidence>
<keyword evidence="1" id="KW-0732">Signal</keyword>
<evidence type="ECO:0008006" key="4">
    <source>
        <dbReference type="Google" id="ProtNLM"/>
    </source>
</evidence>
<feature type="signal peptide" evidence="1">
    <location>
        <begin position="1"/>
        <end position="22"/>
    </location>
</feature>
<evidence type="ECO:0000313" key="3">
    <source>
        <dbReference type="Proteomes" id="UP000799537"/>
    </source>
</evidence>
<protein>
    <recommendedName>
        <fullName evidence="4">Extracellular membrane protein CFEM domain-containing protein</fullName>
    </recommendedName>
</protein>
<dbReference type="RefSeq" id="XP_033673404.1">
    <property type="nucleotide sequence ID" value="XM_033811477.1"/>
</dbReference>
<feature type="chain" id="PRO_5025503125" description="Extracellular membrane protein CFEM domain-containing protein" evidence="1">
    <location>
        <begin position="23"/>
        <end position="270"/>
    </location>
</feature>